<dbReference type="EMBL" id="CP034235">
    <property type="protein sequence ID" value="QGQ96885.1"/>
    <property type="molecule type" value="Genomic_DNA"/>
</dbReference>
<evidence type="ECO:0000256" key="4">
    <source>
        <dbReference type="ARBA" id="ARBA00022679"/>
    </source>
</evidence>
<gene>
    <name evidence="8" type="ORF">EHS13_19345</name>
</gene>
<evidence type="ECO:0000259" key="7">
    <source>
        <dbReference type="PROSITE" id="PS51093"/>
    </source>
</evidence>
<dbReference type="Pfam" id="PF00358">
    <property type="entry name" value="PTS_EIIA_1"/>
    <property type="match status" value="1"/>
</dbReference>
<accession>A0A6B8RMW7</accession>
<evidence type="ECO:0000313" key="9">
    <source>
        <dbReference type="Proteomes" id="UP000426246"/>
    </source>
</evidence>
<dbReference type="InterPro" id="IPR050890">
    <property type="entry name" value="PTS_EIIA_component"/>
</dbReference>
<keyword evidence="3 8" id="KW-0762">Sugar transport</keyword>
<dbReference type="KEGG" id="ppsc:EHS13_19345"/>
<dbReference type="AlphaFoldDB" id="A0A6B8RMW7"/>
<proteinExistence type="predicted"/>
<keyword evidence="5" id="KW-0598">Phosphotransferase system</keyword>
<feature type="domain" description="PTS EIIA type-1" evidence="7">
    <location>
        <begin position="25"/>
        <end position="129"/>
    </location>
</feature>
<organism evidence="8 9">
    <name type="scientific">Paenibacillus psychroresistens</name>
    <dbReference type="NCBI Taxonomy" id="1778678"/>
    <lineage>
        <taxon>Bacteria</taxon>
        <taxon>Bacillati</taxon>
        <taxon>Bacillota</taxon>
        <taxon>Bacilli</taxon>
        <taxon>Bacillales</taxon>
        <taxon>Paenibacillaceae</taxon>
        <taxon>Paenibacillus</taxon>
    </lineage>
</organism>
<dbReference type="GO" id="GO:0009401">
    <property type="term" value="P:phosphoenolpyruvate-dependent sugar phosphotransferase system"/>
    <property type="evidence" value="ECO:0007669"/>
    <property type="project" value="UniProtKB-KW"/>
</dbReference>
<dbReference type="FunFam" id="2.70.70.10:FF:000001">
    <property type="entry name" value="PTS system glucose-specific IIA component"/>
    <property type="match status" value="1"/>
</dbReference>
<comment type="subcellular location">
    <subcellularLocation>
        <location evidence="1">Cytoplasm</location>
    </subcellularLocation>
</comment>
<keyword evidence="9" id="KW-1185">Reference proteome</keyword>
<name>A0A6B8RMW7_9BACL</name>
<dbReference type="OrthoDB" id="92465at2"/>
<reference evidence="9" key="1">
    <citation type="submission" date="2018-11" db="EMBL/GenBank/DDBJ databases">
        <title>Complete genome sequence of Paenibacillus sp. ML311-T8.</title>
        <authorList>
            <person name="Nam Y.-D."/>
            <person name="Kang J."/>
            <person name="Chung W.-H."/>
            <person name="Park Y.S."/>
        </authorList>
    </citation>
    <scope>NUCLEOTIDE SEQUENCE [LARGE SCALE GENOMIC DNA]</scope>
    <source>
        <strain evidence="9">ML311-T8</strain>
    </source>
</reference>
<dbReference type="GO" id="GO:0005737">
    <property type="term" value="C:cytoplasm"/>
    <property type="evidence" value="ECO:0007669"/>
    <property type="project" value="UniProtKB-SubCell"/>
</dbReference>
<keyword evidence="2" id="KW-0813">Transport</keyword>
<dbReference type="PANTHER" id="PTHR45008">
    <property type="entry name" value="PTS SYSTEM GLUCOSE-SPECIFIC EIIA COMPONENT"/>
    <property type="match status" value="1"/>
</dbReference>
<sequence length="157" mass="16822">MGMKQTIAIASPLSGEVIRLEQVPDQAFALKHMGDGVAIIPTNGRLLAPFDGIVLHLVSTKHAIIIQHASGLQLLVHFGLNTVGLQGDGFIAHVANGDQVSAGQLMMEIDLEYIQSLGYSTWTPIVVANEDYRVEIDSDYKTVLAGDSGMMNVVLPV</sequence>
<dbReference type="Proteomes" id="UP000426246">
    <property type="component" value="Chromosome"/>
</dbReference>
<keyword evidence="4" id="KW-0808">Transferase</keyword>
<dbReference type="PROSITE" id="PS51093">
    <property type="entry name" value="PTS_EIIA_TYPE_1"/>
    <property type="match status" value="1"/>
</dbReference>
<protein>
    <submittedName>
        <fullName evidence="8">PTS glucose transporter subunit IIA</fullName>
    </submittedName>
</protein>
<dbReference type="InterPro" id="IPR001127">
    <property type="entry name" value="PTS_EIIA_1_perm"/>
</dbReference>
<dbReference type="PANTHER" id="PTHR45008:SF1">
    <property type="entry name" value="PTS SYSTEM GLUCOSE-SPECIFIC EIIA COMPONENT"/>
    <property type="match status" value="1"/>
</dbReference>
<evidence type="ECO:0000256" key="1">
    <source>
        <dbReference type="ARBA" id="ARBA00004496"/>
    </source>
</evidence>
<dbReference type="PROSITE" id="PS00371">
    <property type="entry name" value="PTS_EIIA_TYPE_1_HIS"/>
    <property type="match status" value="1"/>
</dbReference>
<evidence type="ECO:0000256" key="2">
    <source>
        <dbReference type="ARBA" id="ARBA00022448"/>
    </source>
</evidence>
<dbReference type="NCBIfam" id="TIGR00830">
    <property type="entry name" value="PTBA"/>
    <property type="match status" value="1"/>
</dbReference>
<evidence type="ECO:0000256" key="5">
    <source>
        <dbReference type="ARBA" id="ARBA00022683"/>
    </source>
</evidence>
<dbReference type="SUPFAM" id="SSF51261">
    <property type="entry name" value="Duplicated hybrid motif"/>
    <property type="match status" value="1"/>
</dbReference>
<dbReference type="InterPro" id="IPR011055">
    <property type="entry name" value="Dup_hybrid_motif"/>
</dbReference>
<evidence type="ECO:0000313" key="8">
    <source>
        <dbReference type="EMBL" id="QGQ96885.1"/>
    </source>
</evidence>
<evidence type="ECO:0000256" key="3">
    <source>
        <dbReference type="ARBA" id="ARBA00022597"/>
    </source>
</evidence>
<keyword evidence="6" id="KW-0418">Kinase</keyword>
<dbReference type="GO" id="GO:0016301">
    <property type="term" value="F:kinase activity"/>
    <property type="evidence" value="ECO:0007669"/>
    <property type="project" value="UniProtKB-KW"/>
</dbReference>
<evidence type="ECO:0000256" key="6">
    <source>
        <dbReference type="ARBA" id="ARBA00022777"/>
    </source>
</evidence>
<dbReference type="Gene3D" id="2.70.70.10">
    <property type="entry name" value="Glucose Permease (Domain IIA)"/>
    <property type="match status" value="1"/>
</dbReference>